<dbReference type="InterPro" id="IPR000847">
    <property type="entry name" value="LysR_HTH_N"/>
</dbReference>
<gene>
    <name evidence="3" type="ORF">DSO08_06115</name>
</gene>
<evidence type="ECO:0000313" key="3">
    <source>
        <dbReference type="EMBL" id="TDA37111.1"/>
    </source>
</evidence>
<feature type="domain" description="Mop" evidence="2">
    <location>
        <begin position="118"/>
        <end position="184"/>
    </location>
</feature>
<dbReference type="InterPro" id="IPR005116">
    <property type="entry name" value="Transp-assoc_OB_typ1"/>
</dbReference>
<evidence type="ECO:0000259" key="2">
    <source>
        <dbReference type="PROSITE" id="PS51866"/>
    </source>
</evidence>
<name>A0A523B885_9CREN</name>
<dbReference type="PROSITE" id="PS51866">
    <property type="entry name" value="MOP"/>
    <property type="match status" value="1"/>
</dbReference>
<dbReference type="NCBIfam" id="TIGR00638">
    <property type="entry name" value="Mop"/>
    <property type="match status" value="1"/>
</dbReference>
<dbReference type="PANTHER" id="PTHR30432:SF1">
    <property type="entry name" value="DNA-BINDING TRANSCRIPTIONAL DUAL REGULATOR MODE"/>
    <property type="match status" value="1"/>
</dbReference>
<accession>A0A523B885</accession>
<dbReference type="GO" id="GO:0003700">
    <property type="term" value="F:DNA-binding transcription factor activity"/>
    <property type="evidence" value="ECO:0007669"/>
    <property type="project" value="InterPro"/>
</dbReference>
<evidence type="ECO:0000256" key="1">
    <source>
        <dbReference type="ARBA" id="ARBA00022505"/>
    </source>
</evidence>
<dbReference type="EMBL" id="QNVH01000087">
    <property type="protein sequence ID" value="TDA37111.1"/>
    <property type="molecule type" value="Genomic_DNA"/>
</dbReference>
<dbReference type="Proteomes" id="UP000315399">
    <property type="component" value="Unassembled WGS sequence"/>
</dbReference>
<reference evidence="3 4" key="1">
    <citation type="journal article" date="2019" name="Nat. Microbiol.">
        <title>Expanding anaerobic alkane metabolism in the domain of Archaea.</title>
        <authorList>
            <person name="Wang Y."/>
            <person name="Wegener G."/>
            <person name="Hou J."/>
            <person name="Wang F."/>
            <person name="Xiao X."/>
        </authorList>
    </citation>
    <scope>NUCLEOTIDE SEQUENCE [LARGE SCALE GENOMIC DNA]</scope>
    <source>
        <strain evidence="3">WYZ-LMO10</strain>
    </source>
</reference>
<protein>
    <submittedName>
        <fullName evidence="3">Molybdenum-dependent transcriptional regulator</fullName>
    </submittedName>
</protein>
<keyword evidence="1" id="KW-0500">Molybdenum</keyword>
<dbReference type="InterPro" id="IPR008995">
    <property type="entry name" value="Mo/tungstate-bd_C_term_dom"/>
</dbReference>
<dbReference type="Gene3D" id="1.10.10.10">
    <property type="entry name" value="Winged helix-like DNA-binding domain superfamily/Winged helix DNA-binding domain"/>
    <property type="match status" value="1"/>
</dbReference>
<dbReference type="InterPro" id="IPR036390">
    <property type="entry name" value="WH_DNA-bd_sf"/>
</dbReference>
<dbReference type="InterPro" id="IPR051815">
    <property type="entry name" value="Molybdate_resp_trans_reg"/>
</dbReference>
<organism evidence="3 4">
    <name type="scientific">Thermoproteota archaeon</name>
    <dbReference type="NCBI Taxonomy" id="2056631"/>
    <lineage>
        <taxon>Archaea</taxon>
        <taxon>Thermoproteota</taxon>
    </lineage>
</organism>
<dbReference type="GO" id="GO:0015689">
    <property type="term" value="P:molybdate ion transport"/>
    <property type="evidence" value="ECO:0007669"/>
    <property type="project" value="InterPro"/>
</dbReference>
<dbReference type="Pfam" id="PF03459">
    <property type="entry name" value="TOBE"/>
    <property type="match status" value="1"/>
</dbReference>
<dbReference type="Pfam" id="PF00126">
    <property type="entry name" value="HTH_1"/>
    <property type="match status" value="1"/>
</dbReference>
<dbReference type="SUPFAM" id="SSF46785">
    <property type="entry name" value="Winged helix' DNA-binding domain"/>
    <property type="match status" value="1"/>
</dbReference>
<sequence>MPAQETKPTARIWLEYRGEPILGYGGARILEAIKEERSISKAARKLGMSYRYVWNYLLRIRNATGESVVKTFKGGRSGGGGAMLTPLGDYLLKEYRRVENYVGEVLGDEEYWEAVGLKISARNRLKGVVKSVERGDVVTKVRLEIEVPTTITALISTEAADDLDIKVNDRVEAVIKSTEVMIAKGK</sequence>
<dbReference type="SUPFAM" id="SSF50331">
    <property type="entry name" value="MOP-like"/>
    <property type="match status" value="1"/>
</dbReference>
<dbReference type="AlphaFoldDB" id="A0A523B885"/>
<dbReference type="InterPro" id="IPR004606">
    <property type="entry name" value="Mop_domain"/>
</dbReference>
<evidence type="ECO:0000313" key="4">
    <source>
        <dbReference type="Proteomes" id="UP000315399"/>
    </source>
</evidence>
<proteinExistence type="predicted"/>
<dbReference type="InterPro" id="IPR036388">
    <property type="entry name" value="WH-like_DNA-bd_sf"/>
</dbReference>
<dbReference type="Gene3D" id="2.40.50.100">
    <property type="match status" value="1"/>
</dbReference>
<dbReference type="PANTHER" id="PTHR30432">
    <property type="entry name" value="TRANSCRIPTIONAL REGULATOR MODE"/>
    <property type="match status" value="1"/>
</dbReference>
<comment type="caution">
    <text evidence="3">The sequence shown here is derived from an EMBL/GenBank/DDBJ whole genome shotgun (WGS) entry which is preliminary data.</text>
</comment>